<reference evidence="1" key="1">
    <citation type="submission" date="2018-01" db="EMBL/GenBank/DDBJ databases">
        <title>An insight into the sialome of Amazonian anophelines.</title>
        <authorList>
            <person name="Ribeiro J.M."/>
            <person name="Scarpassa V."/>
            <person name="Calvo E."/>
        </authorList>
    </citation>
    <scope>NUCLEOTIDE SEQUENCE</scope>
    <source>
        <tissue evidence="1">Salivary glands</tissue>
    </source>
</reference>
<dbReference type="AlphaFoldDB" id="A0A2M4AWW4"/>
<sequence length="196" mass="20975">MASSIARRYAASPASFGCTAWFTMPSAFASSPVNWRAVKMSSLAMAGFRMRGNRWVPPAPGIMPSFVSTRPSFALVATTRISQASAISRPPPSAAPSIAATTGVGICSMLTIIWRSFETKRLTSCGVKVARSFRSAPAQKIPGTRLRRITTRTFLSCARTSIASSSCVTSDLLNELRAFGRFRPSTAIPCLSSSVR</sequence>
<name>A0A2M4AWW4_9DIPT</name>
<evidence type="ECO:0000313" key="1">
    <source>
        <dbReference type="EMBL" id="MBW45286.1"/>
    </source>
</evidence>
<proteinExistence type="predicted"/>
<dbReference type="EMBL" id="GGFK01011965">
    <property type="protein sequence ID" value="MBW45286.1"/>
    <property type="molecule type" value="Transcribed_RNA"/>
</dbReference>
<organism evidence="1">
    <name type="scientific">Anopheles triannulatus</name>
    <dbReference type="NCBI Taxonomy" id="58253"/>
    <lineage>
        <taxon>Eukaryota</taxon>
        <taxon>Metazoa</taxon>
        <taxon>Ecdysozoa</taxon>
        <taxon>Arthropoda</taxon>
        <taxon>Hexapoda</taxon>
        <taxon>Insecta</taxon>
        <taxon>Pterygota</taxon>
        <taxon>Neoptera</taxon>
        <taxon>Endopterygota</taxon>
        <taxon>Diptera</taxon>
        <taxon>Nematocera</taxon>
        <taxon>Culicoidea</taxon>
        <taxon>Culicidae</taxon>
        <taxon>Anophelinae</taxon>
        <taxon>Anopheles</taxon>
    </lineage>
</organism>
<protein>
    <submittedName>
        <fullName evidence="1">Putative secreted protein</fullName>
    </submittedName>
</protein>
<accession>A0A2M4AWW4</accession>